<keyword evidence="4" id="KW-0228">DNA excision</keyword>
<protein>
    <submittedName>
        <fullName evidence="8">UV DNA damage endonuclease</fullName>
        <ecNumber evidence="8">3.-.-.-</ecNumber>
    </submittedName>
</protein>
<accession>A0A644Z7V5</accession>
<keyword evidence="1" id="KW-0540">Nuclease</keyword>
<dbReference type="SUPFAM" id="SSF51658">
    <property type="entry name" value="Xylose isomerase-like"/>
    <property type="match status" value="1"/>
</dbReference>
<evidence type="ECO:0000256" key="5">
    <source>
        <dbReference type="ARBA" id="ARBA00022801"/>
    </source>
</evidence>
<dbReference type="AlphaFoldDB" id="A0A644Z7V5"/>
<dbReference type="EMBL" id="VSSQ01007491">
    <property type="protein sequence ID" value="MPM36081.1"/>
    <property type="molecule type" value="Genomic_DNA"/>
</dbReference>
<feature type="domain" description="DUF1722" evidence="7">
    <location>
        <begin position="310"/>
        <end position="413"/>
    </location>
</feature>
<dbReference type="NCBIfam" id="TIGR00629">
    <property type="entry name" value="uvde"/>
    <property type="match status" value="1"/>
</dbReference>
<organism evidence="8">
    <name type="scientific">bioreactor metagenome</name>
    <dbReference type="NCBI Taxonomy" id="1076179"/>
    <lineage>
        <taxon>unclassified sequences</taxon>
        <taxon>metagenomes</taxon>
        <taxon>ecological metagenomes</taxon>
    </lineage>
</organism>
<evidence type="ECO:0000313" key="8">
    <source>
        <dbReference type="EMBL" id="MPM36081.1"/>
    </source>
</evidence>
<dbReference type="GO" id="GO:0016787">
    <property type="term" value="F:hydrolase activity"/>
    <property type="evidence" value="ECO:0007669"/>
    <property type="project" value="UniProtKB-KW"/>
</dbReference>
<dbReference type="InterPro" id="IPR013560">
    <property type="entry name" value="DUF1722"/>
</dbReference>
<dbReference type="Pfam" id="PF08349">
    <property type="entry name" value="DUF1722"/>
    <property type="match status" value="1"/>
</dbReference>
<dbReference type="Pfam" id="PF03851">
    <property type="entry name" value="UvdE"/>
    <property type="match status" value="1"/>
</dbReference>
<keyword evidence="6" id="KW-0234">DNA repair</keyword>
<dbReference type="InterPro" id="IPR036237">
    <property type="entry name" value="Xyl_isomerase-like_sf"/>
</dbReference>
<keyword evidence="3" id="KW-0227">DNA damage</keyword>
<dbReference type="GO" id="GO:0009411">
    <property type="term" value="P:response to UV"/>
    <property type="evidence" value="ECO:0007669"/>
    <property type="project" value="InterPro"/>
</dbReference>
<name>A0A644Z7V5_9ZZZZ</name>
<evidence type="ECO:0000256" key="6">
    <source>
        <dbReference type="ARBA" id="ARBA00023204"/>
    </source>
</evidence>
<reference evidence="8" key="1">
    <citation type="submission" date="2019-08" db="EMBL/GenBank/DDBJ databases">
        <authorList>
            <person name="Kucharzyk K."/>
            <person name="Murdoch R.W."/>
            <person name="Higgins S."/>
            <person name="Loffler F."/>
        </authorList>
    </citation>
    <scope>NUCLEOTIDE SEQUENCE</scope>
</reference>
<keyword evidence="2 8" id="KW-0255">Endonuclease</keyword>
<dbReference type="GO" id="GO:0004519">
    <property type="term" value="F:endonuclease activity"/>
    <property type="evidence" value="ECO:0007669"/>
    <property type="project" value="UniProtKB-KW"/>
</dbReference>
<dbReference type="Gene3D" id="3.20.20.150">
    <property type="entry name" value="Divalent-metal-dependent TIM barrel enzymes"/>
    <property type="match status" value="1"/>
</dbReference>
<dbReference type="PANTHER" id="PTHR31290">
    <property type="entry name" value="UV-DAMAGE ENDONUCLEASE"/>
    <property type="match status" value="1"/>
</dbReference>
<evidence type="ECO:0000256" key="2">
    <source>
        <dbReference type="ARBA" id="ARBA00022759"/>
    </source>
</evidence>
<evidence type="ECO:0000256" key="3">
    <source>
        <dbReference type="ARBA" id="ARBA00022763"/>
    </source>
</evidence>
<dbReference type="EC" id="3.-.-.-" evidence="8"/>
<sequence>MLDNIRIGYACTPSSLPFKTSRSFILKNFNEDRFLQCVKENLDDLMSILKWNVENSIYMFRISSDIIPFGSHSINTIKWWEIFRTELLTCGDYIKDHNLRVSMHPGQYTVLNSPSEEVVTKSISDIEYHCKFLDSLGVDYTNKIILHVGGVYGDKTLSTRRFIDNFKRLSPSAQKRLVVENDDKSYTLEDVLSICETLNIPAVFDNLHHKLNPCPLTFDEILKKVSGTWKKEDGKIKVHYSDQDLEKKNGAHSQFVVSENFLNYIERLENLPIDIMLEVKDKEISAIKCVNLLKSSLEPSVKYTQWAKYKYSVMERNYSEYKKCSKIVNSTSSIQEIYKSIDEALSLPFDQGNFVNGANHVYGYLKDKTTPKEKESFFTLLEDPTKNKDKIKGVLKRLCFKYDIDYLNNSYYFLY</sequence>
<evidence type="ECO:0000256" key="4">
    <source>
        <dbReference type="ARBA" id="ARBA00022769"/>
    </source>
</evidence>
<comment type="caution">
    <text evidence="8">The sequence shown here is derived from an EMBL/GenBank/DDBJ whole genome shotgun (WGS) entry which is preliminary data.</text>
</comment>
<keyword evidence="5 8" id="KW-0378">Hydrolase</keyword>
<dbReference type="InterPro" id="IPR004601">
    <property type="entry name" value="UvdE"/>
</dbReference>
<evidence type="ECO:0000256" key="1">
    <source>
        <dbReference type="ARBA" id="ARBA00022722"/>
    </source>
</evidence>
<evidence type="ECO:0000259" key="7">
    <source>
        <dbReference type="Pfam" id="PF08349"/>
    </source>
</evidence>
<dbReference type="GO" id="GO:0006289">
    <property type="term" value="P:nucleotide-excision repair"/>
    <property type="evidence" value="ECO:0007669"/>
    <property type="project" value="InterPro"/>
</dbReference>
<proteinExistence type="predicted"/>
<gene>
    <name evidence="8" type="primary">uvsE_8</name>
    <name evidence="8" type="ORF">SDC9_82676</name>
</gene>
<dbReference type="PANTHER" id="PTHR31290:SF5">
    <property type="entry name" value="UV-DAMAGE ENDONUCLEASE"/>
    <property type="match status" value="1"/>
</dbReference>